<keyword evidence="3" id="KW-1185">Reference proteome</keyword>
<dbReference type="Proteomes" id="UP001050691">
    <property type="component" value="Unassembled WGS sequence"/>
</dbReference>
<feature type="compositionally biased region" description="Low complexity" evidence="1">
    <location>
        <begin position="1"/>
        <end position="14"/>
    </location>
</feature>
<feature type="compositionally biased region" description="Pro residues" evidence="1">
    <location>
        <begin position="15"/>
        <end position="24"/>
    </location>
</feature>
<sequence length="266" mass="29116">MLRLNSPIPSISISPAPPKEPSPIGPQVSPFVFPLAPVDTDSPRPQHLLPPPSPYHRSSTKRAAGTASGRGIDRSVFQILLQAAKTKKVEIKETNKPTNISEVPFQTQTKQIERRARFLAKIAESPKASAIDTPVTPPESPAIFHFCLPSPGLESPGEICVQQTGKKQPQRVEHVNFYPVQHANNSLPPIVSEGIARTSLKAEDNSQMNPRAAATKALYAALNRRRERASQDDGSVRQTICSQALAWRMRRETPLGAYRCSPVVLC</sequence>
<gene>
    <name evidence="2" type="ORF">Clacol_003854</name>
</gene>
<proteinExistence type="predicted"/>
<name>A0AAV5A5R7_9AGAM</name>
<comment type="caution">
    <text evidence="2">The sequence shown here is derived from an EMBL/GenBank/DDBJ whole genome shotgun (WGS) entry which is preliminary data.</text>
</comment>
<reference evidence="2" key="1">
    <citation type="submission" date="2021-10" db="EMBL/GenBank/DDBJ databases">
        <title>De novo Genome Assembly of Clathrus columnatus (Basidiomycota, Fungi) Using Illumina and Nanopore Sequence Data.</title>
        <authorList>
            <person name="Ogiso-Tanaka E."/>
            <person name="Itagaki H."/>
            <person name="Hosoya T."/>
            <person name="Hosaka K."/>
        </authorList>
    </citation>
    <scope>NUCLEOTIDE SEQUENCE</scope>
    <source>
        <strain evidence="2">MO-923</strain>
    </source>
</reference>
<dbReference type="AlphaFoldDB" id="A0AAV5A5R7"/>
<accession>A0AAV5A5R7</accession>
<evidence type="ECO:0000313" key="3">
    <source>
        <dbReference type="Proteomes" id="UP001050691"/>
    </source>
</evidence>
<organism evidence="2 3">
    <name type="scientific">Clathrus columnatus</name>
    <dbReference type="NCBI Taxonomy" id="1419009"/>
    <lineage>
        <taxon>Eukaryota</taxon>
        <taxon>Fungi</taxon>
        <taxon>Dikarya</taxon>
        <taxon>Basidiomycota</taxon>
        <taxon>Agaricomycotina</taxon>
        <taxon>Agaricomycetes</taxon>
        <taxon>Phallomycetidae</taxon>
        <taxon>Phallales</taxon>
        <taxon>Clathraceae</taxon>
        <taxon>Clathrus</taxon>
    </lineage>
</organism>
<feature type="region of interest" description="Disordered" evidence="1">
    <location>
        <begin position="1"/>
        <end position="69"/>
    </location>
</feature>
<evidence type="ECO:0000313" key="2">
    <source>
        <dbReference type="EMBL" id="GJJ09630.1"/>
    </source>
</evidence>
<evidence type="ECO:0000256" key="1">
    <source>
        <dbReference type="SAM" id="MobiDB-lite"/>
    </source>
</evidence>
<protein>
    <submittedName>
        <fullName evidence="2">Uncharacterized protein</fullName>
    </submittedName>
</protein>
<dbReference type="EMBL" id="BPWL01000004">
    <property type="protein sequence ID" value="GJJ09630.1"/>
    <property type="molecule type" value="Genomic_DNA"/>
</dbReference>